<organism evidence="2 3">
    <name type="scientific">Carnobacterium inhibens</name>
    <dbReference type="NCBI Taxonomy" id="147709"/>
    <lineage>
        <taxon>Bacteria</taxon>
        <taxon>Bacillati</taxon>
        <taxon>Bacillota</taxon>
        <taxon>Bacilli</taxon>
        <taxon>Lactobacillales</taxon>
        <taxon>Carnobacteriaceae</taxon>
        <taxon>Carnobacterium</taxon>
    </lineage>
</organism>
<gene>
    <name evidence="2" type="ORF">GLO26_04105</name>
</gene>
<dbReference type="Proteomes" id="UP000638836">
    <property type="component" value="Unassembled WGS sequence"/>
</dbReference>
<evidence type="ECO:0000313" key="2">
    <source>
        <dbReference type="EMBL" id="MBC9825014.1"/>
    </source>
</evidence>
<accession>A0ABR7TAQ2</accession>
<reference evidence="2 3" key="1">
    <citation type="journal article" date="2020" name="Microorganisms">
        <title>New Insight into Antimicrobial Compounds from Food and Marine-Sourced Carnobacterium Species through Phenotype and Genome Analyses.</title>
        <authorList>
            <person name="Begrem S."/>
            <person name="Ivaniuk F."/>
            <person name="Gigout-Chevalier F."/>
            <person name="Kolypczuk L."/>
            <person name="Bonnetot S."/>
            <person name="Leroi F."/>
            <person name="Grovel O."/>
            <person name="Delbarre-Ladrat C."/>
            <person name="Passerini D."/>
        </authorList>
    </citation>
    <scope>NUCLEOTIDE SEQUENCE [LARGE SCALE GENOMIC DNA]</scope>
    <source>
        <strain evidence="2 3">MIP2551</strain>
    </source>
</reference>
<dbReference type="EMBL" id="WNJQ01000003">
    <property type="protein sequence ID" value="MBC9825014.1"/>
    <property type="molecule type" value="Genomic_DNA"/>
</dbReference>
<name>A0ABR7TAQ2_9LACT</name>
<evidence type="ECO:0000256" key="1">
    <source>
        <dbReference type="SAM" id="MobiDB-lite"/>
    </source>
</evidence>
<dbReference type="PANTHER" id="PTHR33747:SF1">
    <property type="entry name" value="ADENYLATE CYCLASE-ASSOCIATED CAP C-TERMINAL DOMAIN-CONTAINING PROTEIN"/>
    <property type="match status" value="1"/>
</dbReference>
<dbReference type="InterPro" id="IPR004027">
    <property type="entry name" value="SEC_C_motif"/>
</dbReference>
<evidence type="ECO:0000313" key="3">
    <source>
        <dbReference type="Proteomes" id="UP000638836"/>
    </source>
</evidence>
<feature type="compositionally biased region" description="Polar residues" evidence="1">
    <location>
        <begin position="347"/>
        <end position="364"/>
    </location>
</feature>
<dbReference type="Pfam" id="PF02810">
    <property type="entry name" value="SEC-C"/>
    <property type="match status" value="1"/>
</dbReference>
<feature type="region of interest" description="Disordered" evidence="1">
    <location>
        <begin position="334"/>
        <end position="364"/>
    </location>
</feature>
<evidence type="ECO:0008006" key="4">
    <source>
        <dbReference type="Google" id="ProtNLM"/>
    </source>
</evidence>
<comment type="caution">
    <text evidence="2">The sequence shown here is derived from an EMBL/GenBank/DDBJ whole genome shotgun (WGS) entry which is preliminary data.</text>
</comment>
<proteinExistence type="predicted"/>
<dbReference type="SUPFAM" id="SSF103642">
    <property type="entry name" value="Sec-C motif"/>
    <property type="match status" value="1"/>
</dbReference>
<dbReference type="PANTHER" id="PTHR33747">
    <property type="entry name" value="UPF0225 PROTEIN SCO1677"/>
    <property type="match status" value="1"/>
</dbReference>
<keyword evidence="3" id="KW-1185">Reference proteome</keyword>
<protein>
    <recommendedName>
        <fullName evidence="4">Preprotein translocase subunit SecA</fullName>
    </recommendedName>
</protein>
<sequence length="398" mass="47105">MSEELTQEMLDELYGHIIVLHKPVFSFTECLTTYSKEDMIAIATDLRYKVRRSKTKTVIAEDFFKELSLKSQHQLSFQSKETIQLLKELMNGPKEINFIPFSRKNPGLFDLLYSRWVFLFYYEDTYTLVLPNETKEMLQSFIDNPDFKEENKRKNLLHEYVEAFMNLYGAFETDFFLKVWTQHNKQYPLELNKLLFELIELAWFNERLRLTDNLEYIFDNSFLNENDVPVFLSSSSHHNYYQPTKADINYFAKHEFDERTAQYKKMSRFFAKKLSSEELIDVMDLIMVYIKLDLDMQNLFGELNSQFSIVFNSAKDIEEFSYLYLNLNNHSRKLSNKGHTPEEELSKNQNTLSSAPNNVVPFTNKYTGKQEPIRVKKVGRNEPCPCGSGKKYKHCHGK</sequence>
<dbReference type="Gene3D" id="3.10.450.50">
    <property type="match status" value="1"/>
</dbReference>